<evidence type="ECO:0000313" key="2">
    <source>
        <dbReference type="EMBL" id="KKQ18444.1"/>
    </source>
</evidence>
<protein>
    <submittedName>
        <fullName evidence="2">Uncharacterized protein</fullName>
    </submittedName>
</protein>
<sequence length="549" mass="63000">MFFPDIHYGEYLASKFFLVTVAFLVLGYWLTKNPKTLKSLKPNLIYFVFIGLSLLLARFFTFDGWFFHDDFRLLTGIFTNASEITYPQYPVGILYLITNWFGGNYHLYNALGLLWYLSNGAMIFAIGNVLQKKKYVSCLASIFFVTTPTYFQEKLLIGNFVGDGFLMLLFLLSLFLLLRNFLIGSIIFAAAALEFGIARTQFIAAPLVLTGLFFLPKILTQKSKLLLLFLFPFISLAYLPVFLSHHSITQNKYDLNHVISLAQIFGDMLSTITIPFAFNYSIVYGLAHLFNKWPYITILLGYIVIFIILFLSIIFYLKKKILAAKLLFLGLVIIVTATLPAVIAGVRVDRAVDKFVEYNLSSIIGGSYQGPRSATAYGFFPSIGLALIILGIGTLIKPKPYKIIIAGVIIINIASYIYSDWNWAEYWGRHNQKMVAQLERILPKQDKPLYIYISLRQRFLWQGIRDFQHIYRATTPIMPLLGVKEFTEEILKSNPSPNQLYFLVEDWNYNIYDYSQNIRIIPKEQLSFDDLTKSLTSLDIKLLSKHYSQ</sequence>
<name>A0A0G0I2E0_9BACT</name>
<comment type="caution">
    <text evidence="2">The sequence shown here is derived from an EMBL/GenBank/DDBJ whole genome shotgun (WGS) entry which is preliminary data.</text>
</comment>
<evidence type="ECO:0000313" key="3">
    <source>
        <dbReference type="Proteomes" id="UP000034508"/>
    </source>
</evidence>
<keyword evidence="1" id="KW-1133">Transmembrane helix</keyword>
<feature type="transmembrane region" description="Helical" evidence="1">
    <location>
        <begin position="105"/>
        <end position="126"/>
    </location>
</feature>
<feature type="transmembrane region" description="Helical" evidence="1">
    <location>
        <begin position="202"/>
        <end position="219"/>
    </location>
</feature>
<reference evidence="2 3" key="1">
    <citation type="journal article" date="2015" name="Nature">
        <title>rRNA introns, odd ribosomes, and small enigmatic genomes across a large radiation of phyla.</title>
        <authorList>
            <person name="Brown C.T."/>
            <person name="Hug L.A."/>
            <person name="Thomas B.C."/>
            <person name="Sharon I."/>
            <person name="Castelle C.J."/>
            <person name="Singh A."/>
            <person name="Wilkins M.J."/>
            <person name="Williams K.H."/>
            <person name="Banfield J.F."/>
        </authorList>
    </citation>
    <scope>NUCLEOTIDE SEQUENCE [LARGE SCALE GENOMIC DNA]</scope>
</reference>
<dbReference type="AlphaFoldDB" id="A0A0G0I2E0"/>
<feature type="transmembrane region" description="Helical" evidence="1">
    <location>
        <begin position="264"/>
        <end position="287"/>
    </location>
</feature>
<feature type="transmembrane region" description="Helical" evidence="1">
    <location>
        <begin position="43"/>
        <end position="61"/>
    </location>
</feature>
<feature type="transmembrane region" description="Helical" evidence="1">
    <location>
        <begin position="135"/>
        <end position="152"/>
    </location>
</feature>
<feature type="transmembrane region" description="Helical" evidence="1">
    <location>
        <begin position="326"/>
        <end position="346"/>
    </location>
</feature>
<feature type="transmembrane region" description="Helical" evidence="1">
    <location>
        <begin position="376"/>
        <end position="396"/>
    </location>
</feature>
<dbReference type="EMBL" id="LBSM01000004">
    <property type="protein sequence ID" value="KKQ18444.1"/>
    <property type="molecule type" value="Genomic_DNA"/>
</dbReference>
<feature type="transmembrane region" description="Helical" evidence="1">
    <location>
        <begin position="403"/>
        <end position="424"/>
    </location>
</feature>
<evidence type="ECO:0000256" key="1">
    <source>
        <dbReference type="SAM" id="Phobius"/>
    </source>
</evidence>
<accession>A0A0G0I2E0</accession>
<feature type="transmembrane region" description="Helical" evidence="1">
    <location>
        <begin position="225"/>
        <end position="243"/>
    </location>
</feature>
<keyword evidence="1" id="KW-0812">Transmembrane</keyword>
<feature type="transmembrane region" description="Helical" evidence="1">
    <location>
        <begin position="164"/>
        <end position="190"/>
    </location>
</feature>
<organism evidence="2 3">
    <name type="scientific">Berkelbacteria bacterium GW2011_GWA1_36_9</name>
    <dbReference type="NCBI Taxonomy" id="1618331"/>
    <lineage>
        <taxon>Bacteria</taxon>
        <taxon>Candidatus Berkelbacteria</taxon>
    </lineage>
</organism>
<gene>
    <name evidence="2" type="ORF">US31_C0004G0006</name>
</gene>
<keyword evidence="1" id="KW-0472">Membrane</keyword>
<feature type="transmembrane region" description="Helical" evidence="1">
    <location>
        <begin position="12"/>
        <end position="31"/>
    </location>
</feature>
<proteinExistence type="predicted"/>
<dbReference type="Proteomes" id="UP000034508">
    <property type="component" value="Unassembled WGS sequence"/>
</dbReference>
<feature type="transmembrane region" description="Helical" evidence="1">
    <location>
        <begin position="293"/>
        <end position="317"/>
    </location>
</feature>